<dbReference type="PANTHER" id="PTHR31286:SF99">
    <property type="entry name" value="DUF4283 DOMAIN-CONTAINING PROTEIN"/>
    <property type="match status" value="1"/>
</dbReference>
<comment type="caution">
    <text evidence="2">The sequence shown here is derived from an EMBL/GenBank/DDBJ whole genome shotgun (WGS) entry which is preliminary data.</text>
</comment>
<dbReference type="EMBL" id="BKCJ010004188">
    <property type="protein sequence ID" value="GEU59540.1"/>
    <property type="molecule type" value="Genomic_DNA"/>
</dbReference>
<accession>A0A6L2LEH6</accession>
<dbReference type="PANTHER" id="PTHR31286">
    <property type="entry name" value="GLYCINE-RICH CELL WALL STRUCTURAL PROTEIN 1.8-LIKE"/>
    <property type="match status" value="1"/>
</dbReference>
<sequence>MEIGFLSLKGSSGRGVKEKSEGSIDVSAEVTGVMPSDADGPVMVDENFISVEGLDAMFENGLWFILKNLLILKKCIPDVNLLKEDVGNVPVWVKLHYVLVTAFSEDGLSVIASKIGTPLMLDSYTFDMCIQSWGKLSYVKALINVRDDVELKDNIVDDSHKNKASDVVKNMKKPSQTPRGVPVGPKNVKSSSPSTTLIIEKFDKMERLIIDRTVSLIDDEDVGYCTNSILEQWKESYGDVEYDYNLYDDDMYEGQDIPDKIQDICDNLDVKV</sequence>
<evidence type="ECO:0000313" key="2">
    <source>
        <dbReference type="EMBL" id="GEU59540.1"/>
    </source>
</evidence>
<name>A0A6L2LEH6_TANCI</name>
<evidence type="ECO:0000256" key="1">
    <source>
        <dbReference type="SAM" id="MobiDB-lite"/>
    </source>
</evidence>
<reference evidence="2" key="1">
    <citation type="journal article" date="2019" name="Sci. Rep.">
        <title>Draft genome of Tanacetum cinerariifolium, the natural source of mosquito coil.</title>
        <authorList>
            <person name="Yamashiro T."/>
            <person name="Shiraishi A."/>
            <person name="Satake H."/>
            <person name="Nakayama K."/>
        </authorList>
    </citation>
    <scope>NUCLEOTIDE SEQUENCE</scope>
</reference>
<proteinExistence type="predicted"/>
<feature type="region of interest" description="Disordered" evidence="1">
    <location>
        <begin position="171"/>
        <end position="192"/>
    </location>
</feature>
<gene>
    <name evidence="2" type="ORF">Tci_031518</name>
</gene>
<dbReference type="AlphaFoldDB" id="A0A6L2LEH6"/>
<feature type="region of interest" description="Disordered" evidence="1">
    <location>
        <begin position="1"/>
        <end position="22"/>
    </location>
</feature>
<dbReference type="InterPro" id="IPR040256">
    <property type="entry name" value="At4g02000-like"/>
</dbReference>
<organism evidence="2">
    <name type="scientific">Tanacetum cinerariifolium</name>
    <name type="common">Dalmatian daisy</name>
    <name type="synonym">Chrysanthemum cinerariifolium</name>
    <dbReference type="NCBI Taxonomy" id="118510"/>
    <lineage>
        <taxon>Eukaryota</taxon>
        <taxon>Viridiplantae</taxon>
        <taxon>Streptophyta</taxon>
        <taxon>Embryophyta</taxon>
        <taxon>Tracheophyta</taxon>
        <taxon>Spermatophyta</taxon>
        <taxon>Magnoliopsida</taxon>
        <taxon>eudicotyledons</taxon>
        <taxon>Gunneridae</taxon>
        <taxon>Pentapetalae</taxon>
        <taxon>asterids</taxon>
        <taxon>campanulids</taxon>
        <taxon>Asterales</taxon>
        <taxon>Asteraceae</taxon>
        <taxon>Asteroideae</taxon>
        <taxon>Anthemideae</taxon>
        <taxon>Anthemidinae</taxon>
        <taxon>Tanacetum</taxon>
    </lineage>
</organism>
<protein>
    <submittedName>
        <fullName evidence="2">Uncharacterized protein</fullName>
    </submittedName>
</protein>